<evidence type="ECO:0000313" key="2">
    <source>
        <dbReference type="Proteomes" id="UP000827549"/>
    </source>
</evidence>
<name>A0AAF0Y0R6_9TREE</name>
<dbReference type="AlphaFoldDB" id="A0AAF0Y0R6"/>
<dbReference type="EMBL" id="CP086714">
    <property type="protein sequence ID" value="WOO77928.1"/>
    <property type="molecule type" value="Genomic_DNA"/>
</dbReference>
<protein>
    <recommendedName>
        <fullName evidence="3">F-box domain-containing protein</fullName>
    </recommendedName>
</protein>
<sequence length="398" mass="44644">MLDHTVHPTVVTEIIGHCSVPALAAFRATSRHFRDAIDGFLFEHATILWQLKDGEDDVLEPVLFTTPESRWGSTRLPWAPQRVKTLDLGWDTTTDKPAERVPLSTEPGRVLPESSRLVPEFKYAIGPQMVAAVRRNHFPPALADKFTNVSLVRRFARASSAEGTSMPTAAAAAKTTIVDFVCLSDWWDAAQQNLESDLDYDYLFQASLALPRQVDRHVLHIGWHEYRNQSDILHDLGIEHKKVDVRELVVVLRPSHDRGPERQVEELEGLTFISYSLLRYMIAAGKVTIVGADSLHPDQVVDDEWDGVFGNTPEGPEEGRRWADLGDGAVRRFNKYLAIKILGSMLPGSDLAQLRGKLTHLTMDEWLGELAHEGRALEGEWPGGECAATYDDYQRMYG</sequence>
<organism evidence="1 2">
    <name type="scientific">Vanrija pseudolonga</name>
    <dbReference type="NCBI Taxonomy" id="143232"/>
    <lineage>
        <taxon>Eukaryota</taxon>
        <taxon>Fungi</taxon>
        <taxon>Dikarya</taxon>
        <taxon>Basidiomycota</taxon>
        <taxon>Agaricomycotina</taxon>
        <taxon>Tremellomycetes</taxon>
        <taxon>Trichosporonales</taxon>
        <taxon>Trichosporonaceae</taxon>
        <taxon>Vanrija</taxon>
    </lineage>
</organism>
<dbReference type="Proteomes" id="UP000827549">
    <property type="component" value="Chromosome 1"/>
</dbReference>
<dbReference type="GeneID" id="87804737"/>
<gene>
    <name evidence="1" type="ORF">LOC62_01G001482</name>
</gene>
<reference evidence="1" key="1">
    <citation type="submission" date="2023-10" db="EMBL/GenBank/DDBJ databases">
        <authorList>
            <person name="Noh H."/>
        </authorList>
    </citation>
    <scope>NUCLEOTIDE SEQUENCE</scope>
    <source>
        <strain evidence="1">DUCC4014</strain>
    </source>
</reference>
<evidence type="ECO:0000313" key="1">
    <source>
        <dbReference type="EMBL" id="WOO77928.1"/>
    </source>
</evidence>
<accession>A0AAF0Y0R6</accession>
<dbReference type="RefSeq" id="XP_062623960.1">
    <property type="nucleotide sequence ID" value="XM_062767976.1"/>
</dbReference>
<evidence type="ECO:0008006" key="3">
    <source>
        <dbReference type="Google" id="ProtNLM"/>
    </source>
</evidence>
<keyword evidence="2" id="KW-1185">Reference proteome</keyword>
<proteinExistence type="predicted"/>